<feature type="domain" description="VOC" evidence="1">
    <location>
        <begin position="19"/>
        <end position="146"/>
    </location>
</feature>
<dbReference type="SUPFAM" id="SSF54593">
    <property type="entry name" value="Glyoxalase/Bleomycin resistance protein/Dihydroxybiphenyl dioxygenase"/>
    <property type="match status" value="1"/>
</dbReference>
<accession>A0A518EU52</accession>
<proteinExistence type="predicted"/>
<dbReference type="Proteomes" id="UP000320390">
    <property type="component" value="Chromosome"/>
</dbReference>
<dbReference type="InterPro" id="IPR029068">
    <property type="entry name" value="Glyas_Bleomycin-R_OHBP_Dase"/>
</dbReference>
<dbReference type="PROSITE" id="PS51819">
    <property type="entry name" value="VOC"/>
    <property type="match status" value="1"/>
</dbReference>
<dbReference type="Gene3D" id="3.10.180.10">
    <property type="entry name" value="2,3-Dihydroxybiphenyl 1,2-Dioxygenase, domain 1"/>
    <property type="match status" value="1"/>
</dbReference>
<dbReference type="OrthoDB" id="371072at2"/>
<dbReference type="EMBL" id="CP036434">
    <property type="protein sequence ID" value="QDV07613.1"/>
    <property type="molecule type" value="Genomic_DNA"/>
</dbReference>
<evidence type="ECO:0000259" key="1">
    <source>
        <dbReference type="PROSITE" id="PS51819"/>
    </source>
</evidence>
<dbReference type="RefSeq" id="WP_145198803.1">
    <property type="nucleotide sequence ID" value="NZ_CP036434.1"/>
</dbReference>
<dbReference type="InterPro" id="IPR037523">
    <property type="entry name" value="VOC_core"/>
</dbReference>
<dbReference type="Pfam" id="PF00903">
    <property type="entry name" value="Glyoxalase"/>
    <property type="match status" value="1"/>
</dbReference>
<gene>
    <name evidence="2" type="ORF">Poly30_31400</name>
</gene>
<dbReference type="InterPro" id="IPR004360">
    <property type="entry name" value="Glyas_Fos-R_dOase_dom"/>
</dbReference>
<name>A0A518EU52_9BACT</name>
<keyword evidence="3" id="KW-1185">Reference proteome</keyword>
<evidence type="ECO:0000313" key="2">
    <source>
        <dbReference type="EMBL" id="QDV07613.1"/>
    </source>
</evidence>
<evidence type="ECO:0000313" key="3">
    <source>
        <dbReference type="Proteomes" id="UP000320390"/>
    </source>
</evidence>
<organism evidence="2 3">
    <name type="scientific">Saltatorellus ferox</name>
    <dbReference type="NCBI Taxonomy" id="2528018"/>
    <lineage>
        <taxon>Bacteria</taxon>
        <taxon>Pseudomonadati</taxon>
        <taxon>Planctomycetota</taxon>
        <taxon>Planctomycetia</taxon>
        <taxon>Planctomycetia incertae sedis</taxon>
        <taxon>Saltatorellus</taxon>
    </lineage>
</organism>
<dbReference type="PANTHER" id="PTHR39434">
    <property type="match status" value="1"/>
</dbReference>
<sequence>MQPTEAQLRSDSPFGEALSPFHLALRVHDLEASKQFYIGLLGSRVGRTDVRWIDYDIGGHQITVHLDEEMTLPEEGDNPVDGDRVPVPHFGIVLELESWKALGERLRAAGADFVIAPRIRFQGEPGEQGTFFLRDPSGNALEFKGFKDRSRLFAS</sequence>
<reference evidence="2 3" key="1">
    <citation type="submission" date="2019-02" db="EMBL/GenBank/DDBJ databases">
        <title>Deep-cultivation of Planctomycetes and their phenomic and genomic characterization uncovers novel biology.</title>
        <authorList>
            <person name="Wiegand S."/>
            <person name="Jogler M."/>
            <person name="Boedeker C."/>
            <person name="Pinto D."/>
            <person name="Vollmers J."/>
            <person name="Rivas-Marin E."/>
            <person name="Kohn T."/>
            <person name="Peeters S.H."/>
            <person name="Heuer A."/>
            <person name="Rast P."/>
            <person name="Oberbeckmann S."/>
            <person name="Bunk B."/>
            <person name="Jeske O."/>
            <person name="Meyerdierks A."/>
            <person name="Storesund J.E."/>
            <person name="Kallscheuer N."/>
            <person name="Luecker S."/>
            <person name="Lage O.M."/>
            <person name="Pohl T."/>
            <person name="Merkel B.J."/>
            <person name="Hornburger P."/>
            <person name="Mueller R.-W."/>
            <person name="Bruemmer F."/>
            <person name="Labrenz M."/>
            <person name="Spormann A.M."/>
            <person name="Op den Camp H."/>
            <person name="Overmann J."/>
            <person name="Amann R."/>
            <person name="Jetten M.S.M."/>
            <person name="Mascher T."/>
            <person name="Medema M.H."/>
            <person name="Devos D.P."/>
            <person name="Kaster A.-K."/>
            <person name="Ovreas L."/>
            <person name="Rohde M."/>
            <person name="Galperin M.Y."/>
            <person name="Jogler C."/>
        </authorList>
    </citation>
    <scope>NUCLEOTIDE SEQUENCE [LARGE SCALE GENOMIC DNA]</scope>
    <source>
        <strain evidence="2 3">Poly30</strain>
    </source>
</reference>
<dbReference type="PANTHER" id="PTHR39434:SF1">
    <property type="entry name" value="VOC DOMAIN-CONTAINING PROTEIN"/>
    <property type="match status" value="1"/>
</dbReference>
<protein>
    <submittedName>
        <fullName evidence="2">Glyoxalase-like domain protein</fullName>
    </submittedName>
</protein>
<dbReference type="AlphaFoldDB" id="A0A518EU52"/>